<sequence>MLNIYQINQSFYKSAFSYLLIDRSISIYLSIYFSLSVSIYLSIYLSVCLSPIRISIPQPVPLCLSIDQFQPGPIDLSPELPLFISPTYLTTASIFRASDQFIIVSTYIPTCAPPPPSSTESSSPLTCSFNFPLQLLPFSFFFLGKISLSKNISKPTACHAKGACQYL</sequence>
<keyword evidence="3" id="KW-1185">Reference proteome</keyword>
<proteinExistence type="predicted"/>
<evidence type="ECO:0000313" key="2">
    <source>
        <dbReference type="EMBL" id="CAE1314949.1"/>
    </source>
</evidence>
<dbReference type="EMBL" id="CAHIKZ030004744">
    <property type="protein sequence ID" value="CAE1314949.1"/>
    <property type="molecule type" value="Genomic_DNA"/>
</dbReference>
<gene>
    <name evidence="2" type="ORF">SPHA_65979</name>
</gene>
<dbReference type="Proteomes" id="UP000597762">
    <property type="component" value="Unassembled WGS sequence"/>
</dbReference>
<dbReference type="AlphaFoldDB" id="A0A812E0K4"/>
<name>A0A812E0K4_ACAPH</name>
<protein>
    <submittedName>
        <fullName evidence="2">Uncharacterized protein</fullName>
    </submittedName>
</protein>
<accession>A0A812E0K4</accession>
<keyword evidence="1" id="KW-1133">Transmembrane helix</keyword>
<keyword evidence="1" id="KW-0812">Transmembrane</keyword>
<comment type="caution">
    <text evidence="2">The sequence shown here is derived from an EMBL/GenBank/DDBJ whole genome shotgun (WGS) entry which is preliminary data.</text>
</comment>
<reference evidence="2" key="1">
    <citation type="submission" date="2021-01" db="EMBL/GenBank/DDBJ databases">
        <authorList>
            <person name="Li R."/>
            <person name="Bekaert M."/>
        </authorList>
    </citation>
    <scope>NUCLEOTIDE SEQUENCE</scope>
    <source>
        <strain evidence="2">Farmed</strain>
    </source>
</reference>
<feature type="transmembrane region" description="Helical" evidence="1">
    <location>
        <begin position="25"/>
        <end position="47"/>
    </location>
</feature>
<evidence type="ECO:0000313" key="3">
    <source>
        <dbReference type="Proteomes" id="UP000597762"/>
    </source>
</evidence>
<evidence type="ECO:0000256" key="1">
    <source>
        <dbReference type="SAM" id="Phobius"/>
    </source>
</evidence>
<keyword evidence="1" id="KW-0472">Membrane</keyword>
<organism evidence="2 3">
    <name type="scientific">Acanthosepion pharaonis</name>
    <name type="common">Pharaoh cuttlefish</name>
    <name type="synonym">Sepia pharaonis</name>
    <dbReference type="NCBI Taxonomy" id="158019"/>
    <lineage>
        <taxon>Eukaryota</taxon>
        <taxon>Metazoa</taxon>
        <taxon>Spiralia</taxon>
        <taxon>Lophotrochozoa</taxon>
        <taxon>Mollusca</taxon>
        <taxon>Cephalopoda</taxon>
        <taxon>Coleoidea</taxon>
        <taxon>Decapodiformes</taxon>
        <taxon>Sepiida</taxon>
        <taxon>Sepiina</taxon>
        <taxon>Sepiidae</taxon>
        <taxon>Acanthosepion</taxon>
    </lineage>
</organism>